<dbReference type="RefSeq" id="WP_161160834.1">
    <property type="nucleotide sequence ID" value="NZ_JADMWW010000013.1"/>
</dbReference>
<gene>
    <name evidence="1" type="ORF">GT464_08560</name>
</gene>
<comment type="caution">
    <text evidence="1">The sequence shown here is derived from an EMBL/GenBank/DDBJ whole genome shotgun (WGS) entry which is preliminary data.</text>
</comment>
<dbReference type="EMBL" id="WWSR01000015">
    <property type="protein sequence ID" value="MZJ39989.1"/>
    <property type="molecule type" value="Genomic_DNA"/>
</dbReference>
<dbReference type="AlphaFoldDB" id="A0A6N9JKP6"/>
<evidence type="ECO:0000313" key="2">
    <source>
        <dbReference type="Proteomes" id="UP000469380"/>
    </source>
</evidence>
<proteinExistence type="predicted"/>
<dbReference type="Proteomes" id="UP000469380">
    <property type="component" value="Unassembled WGS sequence"/>
</dbReference>
<reference evidence="1 2" key="1">
    <citation type="journal article" date="2019" name="Nat. Med.">
        <title>A library of human gut bacterial isolates paired with longitudinal multiomics data enables mechanistic microbiome research.</title>
        <authorList>
            <person name="Poyet M."/>
            <person name="Groussin M."/>
            <person name="Gibbons S.M."/>
            <person name="Avila-Pacheco J."/>
            <person name="Jiang X."/>
            <person name="Kearney S.M."/>
            <person name="Perrotta A.R."/>
            <person name="Berdy B."/>
            <person name="Zhao S."/>
            <person name="Lieberman T.D."/>
            <person name="Swanson P.K."/>
            <person name="Smith M."/>
            <person name="Roesemann S."/>
            <person name="Alexander J.E."/>
            <person name="Rich S.A."/>
            <person name="Livny J."/>
            <person name="Vlamakis H."/>
            <person name="Clish C."/>
            <person name="Bullock K."/>
            <person name="Deik A."/>
            <person name="Scott J."/>
            <person name="Pierce K.A."/>
            <person name="Xavier R.J."/>
            <person name="Alm E.J."/>
        </authorList>
    </citation>
    <scope>NUCLEOTIDE SEQUENCE [LARGE SCALE GENOMIC DNA]</scope>
    <source>
        <strain evidence="1 2">BIOML-A20</strain>
    </source>
</reference>
<organism evidence="1 2">
    <name type="scientific">Collinsella aerofaciens</name>
    <dbReference type="NCBI Taxonomy" id="74426"/>
    <lineage>
        <taxon>Bacteria</taxon>
        <taxon>Bacillati</taxon>
        <taxon>Actinomycetota</taxon>
        <taxon>Coriobacteriia</taxon>
        <taxon>Coriobacteriales</taxon>
        <taxon>Coriobacteriaceae</taxon>
        <taxon>Collinsella</taxon>
    </lineage>
</organism>
<name>A0A6N9JKP6_9ACTN</name>
<protein>
    <submittedName>
        <fullName evidence="1">Uncharacterized protein</fullName>
    </submittedName>
</protein>
<evidence type="ECO:0000313" key="1">
    <source>
        <dbReference type="EMBL" id="MZJ39989.1"/>
    </source>
</evidence>
<sequence>MAKAKCEVKIKWKGWNRGGYAEVMNGGGVQAMLDQKANAVVASANASFSPKPGEGAGYASDVMSGSLAKGRSLHTESVHAFRSEKKHNRLQAIFGGD</sequence>
<accession>A0A6N9JKP6</accession>